<dbReference type="KEGG" id="agv:OJF2_28690"/>
<organism evidence="1 2">
    <name type="scientific">Aquisphaera giovannonii</name>
    <dbReference type="NCBI Taxonomy" id="406548"/>
    <lineage>
        <taxon>Bacteria</taxon>
        <taxon>Pseudomonadati</taxon>
        <taxon>Planctomycetota</taxon>
        <taxon>Planctomycetia</taxon>
        <taxon>Isosphaerales</taxon>
        <taxon>Isosphaeraceae</taxon>
        <taxon>Aquisphaera</taxon>
    </lineage>
</organism>
<evidence type="ECO:0008006" key="3">
    <source>
        <dbReference type="Google" id="ProtNLM"/>
    </source>
</evidence>
<proteinExistence type="predicted"/>
<dbReference type="AlphaFoldDB" id="A0A5B9W198"/>
<reference evidence="1 2" key="1">
    <citation type="submission" date="2019-08" db="EMBL/GenBank/DDBJ databases">
        <title>Deep-cultivation of Planctomycetes and their phenomic and genomic characterization uncovers novel biology.</title>
        <authorList>
            <person name="Wiegand S."/>
            <person name="Jogler M."/>
            <person name="Boedeker C."/>
            <person name="Pinto D."/>
            <person name="Vollmers J."/>
            <person name="Rivas-Marin E."/>
            <person name="Kohn T."/>
            <person name="Peeters S.H."/>
            <person name="Heuer A."/>
            <person name="Rast P."/>
            <person name="Oberbeckmann S."/>
            <person name="Bunk B."/>
            <person name="Jeske O."/>
            <person name="Meyerdierks A."/>
            <person name="Storesund J.E."/>
            <person name="Kallscheuer N."/>
            <person name="Luecker S."/>
            <person name="Lage O.M."/>
            <person name="Pohl T."/>
            <person name="Merkel B.J."/>
            <person name="Hornburger P."/>
            <person name="Mueller R.-W."/>
            <person name="Bruemmer F."/>
            <person name="Labrenz M."/>
            <person name="Spormann A.M."/>
            <person name="Op den Camp H."/>
            <person name="Overmann J."/>
            <person name="Amann R."/>
            <person name="Jetten M.S.M."/>
            <person name="Mascher T."/>
            <person name="Medema M.H."/>
            <person name="Devos D.P."/>
            <person name="Kaster A.-K."/>
            <person name="Ovreas L."/>
            <person name="Rohde M."/>
            <person name="Galperin M.Y."/>
            <person name="Jogler C."/>
        </authorList>
    </citation>
    <scope>NUCLEOTIDE SEQUENCE [LARGE SCALE GENOMIC DNA]</scope>
    <source>
        <strain evidence="1 2">OJF2</strain>
    </source>
</reference>
<dbReference type="Proteomes" id="UP000324233">
    <property type="component" value="Chromosome"/>
</dbReference>
<dbReference type="OrthoDB" id="272536at2"/>
<dbReference type="EMBL" id="CP042997">
    <property type="protein sequence ID" value="QEH34333.1"/>
    <property type="molecule type" value="Genomic_DNA"/>
</dbReference>
<evidence type="ECO:0000313" key="2">
    <source>
        <dbReference type="Proteomes" id="UP000324233"/>
    </source>
</evidence>
<protein>
    <recommendedName>
        <fullName evidence="3">DUF4058 family protein</fullName>
    </recommendedName>
</protein>
<gene>
    <name evidence="1" type="ORF">OJF2_28690</name>
</gene>
<dbReference type="Pfam" id="PF13267">
    <property type="entry name" value="DUF4058"/>
    <property type="match status" value="1"/>
</dbReference>
<dbReference type="RefSeq" id="WP_148594268.1">
    <property type="nucleotide sequence ID" value="NZ_CP042997.1"/>
</dbReference>
<name>A0A5B9W198_9BACT</name>
<evidence type="ECO:0000313" key="1">
    <source>
        <dbReference type="EMBL" id="QEH34333.1"/>
    </source>
</evidence>
<dbReference type="InterPro" id="IPR025132">
    <property type="entry name" value="DUF4058"/>
</dbReference>
<accession>A0A5B9W198</accession>
<keyword evidence="2" id="KW-1185">Reference proteome</keyword>
<sequence>MPCPFPGMDPYIEALGLWEGFHAPMITRCADLLNLHLPGDYVAQIETRVAVVSLDEPPGIRVPDLLIGKRRGVSQPAVLPTDGGGSVATLEPVTVPLARGSVEIRQRWIEIKQLPDLELVTVIEILSPTNKAGDGRSEYVRKRDALLDRPINLVEVDLLLYGAPPPMGKTLPRGLYHAIVARAEGRPNAQVYSWGVRQPLPSIPIPLRSPTPDVNLGLAEAFELTYRLGRFDMIVRHDGSLPEWLPLDPADREWAEAIGR</sequence>